<reference evidence="1 2" key="1">
    <citation type="submission" date="2021-01" db="EMBL/GenBank/DDBJ databases">
        <title>Genomic Encyclopedia of Type Strains, Phase IV (KMG-IV): sequencing the most valuable type-strain genomes for metagenomic binning, comparative biology and taxonomic classification.</title>
        <authorList>
            <person name="Goeker M."/>
        </authorList>
    </citation>
    <scope>NUCLEOTIDE SEQUENCE [LARGE SCALE GENOMIC DNA]</scope>
    <source>
        <strain evidence="1 2">DSM 28236</strain>
    </source>
</reference>
<name>A0ABS2Q5C4_9BACL</name>
<evidence type="ECO:0000313" key="1">
    <source>
        <dbReference type="EMBL" id="MBM7647025.1"/>
    </source>
</evidence>
<protein>
    <submittedName>
        <fullName evidence="1">rRNA processing protein Gar1</fullName>
    </submittedName>
</protein>
<organism evidence="1 2">
    <name type="scientific">Scopulibacillus daqui</name>
    <dbReference type="NCBI Taxonomy" id="1469162"/>
    <lineage>
        <taxon>Bacteria</taxon>
        <taxon>Bacillati</taxon>
        <taxon>Bacillota</taxon>
        <taxon>Bacilli</taxon>
        <taxon>Bacillales</taxon>
        <taxon>Sporolactobacillaceae</taxon>
        <taxon>Scopulibacillus</taxon>
    </lineage>
</organism>
<keyword evidence="2" id="KW-1185">Reference proteome</keyword>
<proteinExistence type="predicted"/>
<sequence length="192" mass="21147">MTEDLQIKKLEPGSKLYDESLNKALNNKEIQQLVNLRKKQGYNVKEKNPTINQITDSDKKPLMKQVVFNIYEDSKLVGDVTFITGKDDIPYSQVKKGNTIDLYFIENDQLQHKEYNLNKPDEIQALISMSDCQGIVQAICSGGVVGSLTKCVAACAESGPGEAVCTPICGVILNLGCLFGTRGLCEIITKIT</sequence>
<comment type="caution">
    <text evidence="1">The sequence shown here is derived from an EMBL/GenBank/DDBJ whole genome shotgun (WGS) entry which is preliminary data.</text>
</comment>
<dbReference type="EMBL" id="JAFBER010000040">
    <property type="protein sequence ID" value="MBM7647025.1"/>
    <property type="molecule type" value="Genomic_DNA"/>
</dbReference>
<gene>
    <name evidence="1" type="ORF">JOD45_003260</name>
</gene>
<dbReference type="RefSeq" id="WP_205004887.1">
    <property type="nucleotide sequence ID" value="NZ_JAFBER010000040.1"/>
</dbReference>
<evidence type="ECO:0000313" key="2">
    <source>
        <dbReference type="Proteomes" id="UP000808914"/>
    </source>
</evidence>
<accession>A0ABS2Q5C4</accession>
<dbReference type="Proteomes" id="UP000808914">
    <property type="component" value="Unassembled WGS sequence"/>
</dbReference>